<dbReference type="Pfam" id="PF13946">
    <property type="entry name" value="DUF4214"/>
    <property type="match status" value="1"/>
</dbReference>
<dbReference type="OrthoDB" id="7991762at2"/>
<dbReference type="RefSeq" id="WP_110378176.1">
    <property type="nucleotide sequence ID" value="NZ_CAKNFM010000006.1"/>
</dbReference>
<dbReference type="Gene3D" id="2.160.20.160">
    <property type="match status" value="1"/>
</dbReference>
<dbReference type="EMBL" id="QJJK01000018">
    <property type="protein sequence ID" value="PXW51861.1"/>
    <property type="molecule type" value="Genomic_DNA"/>
</dbReference>
<keyword evidence="3" id="KW-1185">Reference proteome</keyword>
<accession>A0A2V3TSQ3</accession>
<evidence type="ECO:0000313" key="2">
    <source>
        <dbReference type="EMBL" id="PXW51861.1"/>
    </source>
</evidence>
<evidence type="ECO:0000259" key="1">
    <source>
        <dbReference type="Pfam" id="PF13946"/>
    </source>
</evidence>
<reference evidence="2 3" key="1">
    <citation type="submission" date="2018-05" db="EMBL/GenBank/DDBJ databases">
        <title>Genomic Encyclopedia of Type Strains, Phase IV (KMG-IV): sequencing the most valuable type-strain genomes for metagenomic binning, comparative biology and taxonomic classification.</title>
        <authorList>
            <person name="Goeker M."/>
        </authorList>
    </citation>
    <scope>NUCLEOTIDE SEQUENCE [LARGE SCALE GENOMIC DNA]</scope>
    <source>
        <strain evidence="2 3">DSM 6462</strain>
    </source>
</reference>
<dbReference type="PRINTS" id="PR00313">
    <property type="entry name" value="CABNDNGRPT"/>
</dbReference>
<dbReference type="Proteomes" id="UP000248021">
    <property type="component" value="Unassembled WGS sequence"/>
</dbReference>
<protein>
    <submittedName>
        <fullName evidence="2">Uncharacterized protein DUF4214</fullName>
    </submittedName>
</protein>
<dbReference type="AlphaFoldDB" id="A0A2V3TSQ3"/>
<dbReference type="Pfam" id="PF00353">
    <property type="entry name" value="HemolysinCabind"/>
    <property type="match status" value="1"/>
</dbReference>
<dbReference type="InterPro" id="IPR025282">
    <property type="entry name" value="DUF4214"/>
</dbReference>
<proteinExistence type="predicted"/>
<name>A0A2V3TSQ3_9HYPH</name>
<dbReference type="InterPro" id="IPR011049">
    <property type="entry name" value="Serralysin-like_metalloprot_C"/>
</dbReference>
<gene>
    <name evidence="2" type="ORF">C7450_11816</name>
</gene>
<comment type="caution">
    <text evidence="2">The sequence shown here is derived from an EMBL/GenBank/DDBJ whole genome shotgun (WGS) entry which is preliminary data.</text>
</comment>
<dbReference type="InterPro" id="IPR001343">
    <property type="entry name" value="Hemolysn_Ca-bd"/>
</dbReference>
<sequence>MATPYDTSVSDAEAAIGGSDLPQGVKDAILNVLSEIPPGEDVSIVDFWQPGDNIPDGVDVLFVKGDATQVAIPDGVPIVIFETDQNTQVTLEGTVPTVVQLGAGDDTLIVDPSSQNDHTVHGGAGDDSIVSAAGDDTIYFGDGSDTVDGGAGFDLGVIQTSFDTAGISWEGNQLSITNLAGETSVISDVEYVQFDDGAIIAAETADLGVVARMYETLLDRYGDFEGVKFWFDIYESGDASLHDIAQEFLNSEEFTSSHGSETNAEFVDNLYEQLFGREPDAAGAAYWTNLLDDGAADRADIVVAFAQSAEGEQSTERTIHVIDEDDNLA</sequence>
<organism evidence="2 3">
    <name type="scientific">Chelatococcus asaccharovorans</name>
    <dbReference type="NCBI Taxonomy" id="28210"/>
    <lineage>
        <taxon>Bacteria</taxon>
        <taxon>Pseudomonadati</taxon>
        <taxon>Pseudomonadota</taxon>
        <taxon>Alphaproteobacteria</taxon>
        <taxon>Hyphomicrobiales</taxon>
        <taxon>Chelatococcaceae</taxon>
        <taxon>Chelatococcus</taxon>
    </lineage>
</organism>
<feature type="domain" description="DUF4214" evidence="1">
    <location>
        <begin position="245"/>
        <end position="312"/>
    </location>
</feature>
<dbReference type="Gene3D" id="1.10.3130.20">
    <property type="entry name" value="Phycobilisome linker domain"/>
    <property type="match status" value="1"/>
</dbReference>
<dbReference type="SUPFAM" id="SSF51120">
    <property type="entry name" value="beta-Roll"/>
    <property type="match status" value="1"/>
</dbReference>
<dbReference type="GO" id="GO:0005509">
    <property type="term" value="F:calcium ion binding"/>
    <property type="evidence" value="ECO:0007669"/>
    <property type="project" value="InterPro"/>
</dbReference>
<dbReference type="InterPro" id="IPR038255">
    <property type="entry name" value="PBS_linker_sf"/>
</dbReference>
<evidence type="ECO:0000313" key="3">
    <source>
        <dbReference type="Proteomes" id="UP000248021"/>
    </source>
</evidence>